<protein>
    <recommendedName>
        <fullName evidence="4">HTH DNA binding domain-containing protein</fullName>
    </recommendedName>
</protein>
<name>A0ABV7E1X2_9RHOB</name>
<dbReference type="RefSeq" id="WP_197643731.1">
    <property type="nucleotide sequence ID" value="NZ_JAEACP010000010.1"/>
</dbReference>
<dbReference type="EMBL" id="JBHRSM010000054">
    <property type="protein sequence ID" value="MFC3088703.1"/>
    <property type="molecule type" value="Genomic_DNA"/>
</dbReference>
<feature type="region of interest" description="Disordered" evidence="1">
    <location>
        <begin position="1"/>
        <end position="38"/>
    </location>
</feature>
<dbReference type="InterPro" id="IPR036388">
    <property type="entry name" value="WH-like_DNA-bd_sf"/>
</dbReference>
<keyword evidence="3" id="KW-1185">Reference proteome</keyword>
<gene>
    <name evidence="2" type="ORF">ACFOD6_21895</name>
</gene>
<evidence type="ECO:0008006" key="4">
    <source>
        <dbReference type="Google" id="ProtNLM"/>
    </source>
</evidence>
<organism evidence="2 3">
    <name type="scientific">Tabrizicola soli</name>
    <dbReference type="NCBI Taxonomy" id="2185115"/>
    <lineage>
        <taxon>Bacteria</taxon>
        <taxon>Pseudomonadati</taxon>
        <taxon>Pseudomonadota</taxon>
        <taxon>Alphaproteobacteria</taxon>
        <taxon>Rhodobacterales</taxon>
        <taxon>Paracoccaceae</taxon>
        <taxon>Tabrizicola</taxon>
    </lineage>
</organism>
<comment type="caution">
    <text evidence="2">The sequence shown here is derived from an EMBL/GenBank/DDBJ whole genome shotgun (WGS) entry which is preliminary data.</text>
</comment>
<evidence type="ECO:0000256" key="1">
    <source>
        <dbReference type="SAM" id="MobiDB-lite"/>
    </source>
</evidence>
<reference evidence="3" key="1">
    <citation type="journal article" date="2019" name="Int. J. Syst. Evol. Microbiol.">
        <title>The Global Catalogue of Microorganisms (GCM) 10K type strain sequencing project: providing services to taxonomists for standard genome sequencing and annotation.</title>
        <authorList>
            <consortium name="The Broad Institute Genomics Platform"/>
            <consortium name="The Broad Institute Genome Sequencing Center for Infectious Disease"/>
            <person name="Wu L."/>
            <person name="Ma J."/>
        </authorList>
    </citation>
    <scope>NUCLEOTIDE SEQUENCE [LARGE SCALE GENOMIC DNA]</scope>
    <source>
        <strain evidence="3">KCTC 62102</strain>
    </source>
</reference>
<sequence>MQRCPAPDDECLVPPGPYDGAEAEAPWFLPAGPEEEGPLPRAPAAGLVEAGPWRAAEAELAGELAELGFDAGRLAERLRMAGPGAVQRLALEEAASLSWWTGDRIAADRLALWTSYRIGAAEADGAGLIRTAWAARRLMAPAGRALQAALADVLGGEGRGDPFLAGEVEAALQPVAGLSAATRGCALFHLWQSLDERPEHLRGLEAAVLGAREAGQGTLPFLPLSLTGFGGLTAAGPPERRLAGWIQGAQRAVLAALMRLERLADWRAKAEAGTADLSGRTPARLIAALAAQPMLGAAQAEAETGASRAAVQRNLDLLEARGLAREVTGQGRFRVWAAKV</sequence>
<evidence type="ECO:0000313" key="3">
    <source>
        <dbReference type="Proteomes" id="UP001595445"/>
    </source>
</evidence>
<accession>A0ABV7E1X2</accession>
<dbReference type="Gene3D" id="1.10.10.10">
    <property type="entry name" value="Winged helix-like DNA-binding domain superfamily/Winged helix DNA-binding domain"/>
    <property type="match status" value="1"/>
</dbReference>
<evidence type="ECO:0000313" key="2">
    <source>
        <dbReference type="EMBL" id="MFC3088703.1"/>
    </source>
</evidence>
<dbReference type="Proteomes" id="UP001595445">
    <property type="component" value="Unassembled WGS sequence"/>
</dbReference>
<proteinExistence type="predicted"/>